<keyword evidence="8" id="KW-0156">Chromatin regulator</keyword>
<dbReference type="EC" id="2.3.1.48" evidence="3 13"/>
<keyword evidence="9" id="KW-0007">Acetylation</keyword>
<keyword evidence="15" id="KW-0732">Signal</keyword>
<dbReference type="Pfam" id="PF17772">
    <property type="entry name" value="zf-MYST"/>
    <property type="match status" value="1"/>
</dbReference>
<feature type="chain" id="PRO_5037506826" description="Histone acetyltransferase" evidence="15">
    <location>
        <begin position="22"/>
        <end position="974"/>
    </location>
</feature>
<dbReference type="PANTHER" id="PTHR10615">
    <property type="entry name" value="HISTONE ACETYLTRANSFERASE"/>
    <property type="match status" value="1"/>
</dbReference>
<keyword evidence="18" id="KW-1185">Reference proteome</keyword>
<feature type="active site" description="Proton donor/acceptor" evidence="11">
    <location>
        <position position="863"/>
    </location>
</feature>
<dbReference type="InterPro" id="IPR040706">
    <property type="entry name" value="Zf-MYST"/>
</dbReference>
<feature type="region of interest" description="Disordered" evidence="14">
    <location>
        <begin position="609"/>
        <end position="637"/>
    </location>
</feature>
<dbReference type="SUPFAM" id="SSF55729">
    <property type="entry name" value="Acyl-CoA N-acyltransferases (Nat)"/>
    <property type="match status" value="1"/>
</dbReference>
<evidence type="ECO:0000256" key="9">
    <source>
        <dbReference type="ARBA" id="ARBA00022990"/>
    </source>
</evidence>
<comment type="subcellular location">
    <subcellularLocation>
        <location evidence="1 13">Nucleus</location>
    </subcellularLocation>
</comment>
<dbReference type="Gene3D" id="3.40.630.30">
    <property type="match status" value="1"/>
</dbReference>
<accession>A0A915CZZ1</accession>
<comment type="similarity">
    <text evidence="2 13">Belongs to the MYST (SAS/MOZ) family.</text>
</comment>
<feature type="domain" description="PHD-type" evidence="16">
    <location>
        <begin position="528"/>
        <end position="583"/>
    </location>
</feature>
<evidence type="ECO:0000256" key="6">
    <source>
        <dbReference type="ARBA" id="ARBA00022771"/>
    </source>
</evidence>
<dbReference type="SUPFAM" id="SSF51735">
    <property type="entry name" value="NAD(P)-binding Rossmann-fold domains"/>
    <property type="match status" value="2"/>
</dbReference>
<dbReference type="InterPro" id="IPR050603">
    <property type="entry name" value="MYST_HAT"/>
</dbReference>
<evidence type="ECO:0000256" key="5">
    <source>
        <dbReference type="ARBA" id="ARBA00022723"/>
    </source>
</evidence>
<dbReference type="GO" id="GO:0003712">
    <property type="term" value="F:transcription coregulator activity"/>
    <property type="evidence" value="ECO:0007669"/>
    <property type="project" value="TreeGrafter"/>
</dbReference>
<feature type="compositionally biased region" description="Polar residues" evidence="14">
    <location>
        <begin position="442"/>
        <end position="460"/>
    </location>
</feature>
<feature type="compositionally biased region" description="Low complexity" evidence="14">
    <location>
        <begin position="404"/>
        <end position="417"/>
    </location>
</feature>
<dbReference type="InterPro" id="IPR019787">
    <property type="entry name" value="Znf_PHD-finger"/>
</dbReference>
<evidence type="ECO:0000256" key="8">
    <source>
        <dbReference type="ARBA" id="ARBA00022853"/>
    </source>
</evidence>
<evidence type="ECO:0000256" key="7">
    <source>
        <dbReference type="ARBA" id="ARBA00022833"/>
    </source>
</evidence>
<comment type="catalytic activity">
    <reaction evidence="13">
        <text>L-lysyl-[protein] + acetyl-CoA = N(6)-acetyl-L-lysyl-[protein] + CoA + H(+)</text>
        <dbReference type="Rhea" id="RHEA:45948"/>
        <dbReference type="Rhea" id="RHEA-COMP:9752"/>
        <dbReference type="Rhea" id="RHEA-COMP:10731"/>
        <dbReference type="ChEBI" id="CHEBI:15378"/>
        <dbReference type="ChEBI" id="CHEBI:29969"/>
        <dbReference type="ChEBI" id="CHEBI:57287"/>
        <dbReference type="ChEBI" id="CHEBI:57288"/>
        <dbReference type="ChEBI" id="CHEBI:61930"/>
        <dbReference type="EC" id="2.3.1.48"/>
    </reaction>
</comment>
<dbReference type="InterPro" id="IPR002717">
    <property type="entry name" value="HAT_MYST-type"/>
</dbReference>
<dbReference type="Gene3D" id="3.30.60.60">
    <property type="entry name" value="N-acetyl transferase-like"/>
    <property type="match status" value="1"/>
</dbReference>
<evidence type="ECO:0000313" key="18">
    <source>
        <dbReference type="Proteomes" id="UP000887574"/>
    </source>
</evidence>
<dbReference type="Proteomes" id="UP000887574">
    <property type="component" value="Unplaced"/>
</dbReference>
<dbReference type="Gene3D" id="3.30.40.10">
    <property type="entry name" value="Zinc/RING finger domain, C3HC4 (zinc finger)"/>
    <property type="match status" value="1"/>
</dbReference>
<dbReference type="Pfam" id="PF01853">
    <property type="entry name" value="MOZ_SAS"/>
    <property type="match status" value="1"/>
</dbReference>
<evidence type="ECO:0000256" key="3">
    <source>
        <dbReference type="ARBA" id="ARBA00013184"/>
    </source>
</evidence>
<reference evidence="19" key="1">
    <citation type="submission" date="2022-11" db="UniProtKB">
        <authorList>
            <consortium name="WormBaseParasite"/>
        </authorList>
    </citation>
    <scope>IDENTIFICATION</scope>
</reference>
<evidence type="ECO:0000259" key="16">
    <source>
        <dbReference type="PROSITE" id="PS50016"/>
    </source>
</evidence>
<dbReference type="GO" id="GO:0003682">
    <property type="term" value="F:chromatin binding"/>
    <property type="evidence" value="ECO:0007669"/>
    <property type="project" value="TreeGrafter"/>
</dbReference>
<evidence type="ECO:0000256" key="2">
    <source>
        <dbReference type="ARBA" id="ARBA00010107"/>
    </source>
</evidence>
<evidence type="ECO:0000256" key="13">
    <source>
        <dbReference type="RuleBase" id="RU361211"/>
    </source>
</evidence>
<dbReference type="PANTHER" id="PTHR10615:SF161">
    <property type="entry name" value="HISTONE ACETYLTRANSFERASE KAT7"/>
    <property type="match status" value="1"/>
</dbReference>
<evidence type="ECO:0000259" key="17">
    <source>
        <dbReference type="PROSITE" id="PS51726"/>
    </source>
</evidence>
<sequence length="974" mass="109446">MRNFSLFLCAIASSVLVVCQGYAPLAVGPSVLITGANRGIGLALVAQLAKTPGVKHIFAGSRALKLKEFEKDLNVMIASIEEYKKDKVNFEKRHLERYTKNGDNEISEENRVQQSKETEIFVEKAEVENSFKVGDVIVELVKLDVGDDASIETAHAHVEKRLNDLATHLGYGDKARLDLLVNNAGVMYTAKGNENKEELGFDPIKPKRDVFIEHIQINTMGSVMTTAKFLPLLRISGQEANELSEEELMKLSKNQRKTYNKKRSLKKISGVIFISSTTSSMAKYMGRRSQNNEAYPLSKAALNHYMKSIADPKYTNNELISLSICPGWVATDMGNSVPETNKANLLSIEKSTTEMIERILTFDYRHNAKMPALRKQTVASRLTSRALPILKKSPSLPAIKSRTKSTPKSSPQKPSPTENSKPEAVLKKYVSTSVTSTPSHTQRQAKSIRTPRQTLTATSPRKTRALHKKEEHSGIDESDCKCEACGTYRPLDALRNCPNCVSIFHMSCLSLEPETIAYFNANPTKWQCPRCISCAECSEYIFDSGNVQCTYCGKVYHGSCRPKKATPPIYPYNRWTCDRCESSHSRSSMLTPSPNSSSSKENIMALVNAAPSSKKKSLSRLPTQGKSSRKNDGLKLEMEPSDMLETRQEINSFRLTSAQVSPSIKPKNMGTPKSSKRTIFRKERNGNKEDLALQCKLSHLSNQMMCISMQWLYFGPHIRFKPIYESSYPEPIQSSALVYICEFCLRPLNDLCQFKNHLTFCPWKHPPAMKSTVTQKLMCGKLREMLKRFTAEICTFTFYILTEITPRGCIIVGYFSKEKNPSKNNNLSCLLTLPSSQGKGYGKMLIDLSYHLSKREHKIGSPEHPLSDMGLMAYRSYWKSAIVSALRKRRNSHAVSIKDLSVETAIHNCDIISTLLAAGMLLFKNDSFYIDTNQAFNATLHSLRRRTIDSEDLLHWRPAFDVQQGNKMNSYAAD</sequence>
<dbReference type="GO" id="GO:0006357">
    <property type="term" value="P:regulation of transcription by RNA polymerase II"/>
    <property type="evidence" value="ECO:0007669"/>
    <property type="project" value="TreeGrafter"/>
</dbReference>
<feature type="domain" description="MYST-type HAT" evidence="17">
    <location>
        <begin position="704"/>
        <end position="958"/>
    </location>
</feature>
<evidence type="ECO:0000256" key="15">
    <source>
        <dbReference type="SAM" id="SignalP"/>
    </source>
</evidence>
<evidence type="ECO:0000256" key="12">
    <source>
        <dbReference type="PROSITE-ProRule" id="PRU00146"/>
    </source>
</evidence>
<dbReference type="PROSITE" id="PS51726">
    <property type="entry name" value="MYST_HAT"/>
    <property type="match status" value="1"/>
</dbReference>
<dbReference type="Gene3D" id="1.10.10.10">
    <property type="entry name" value="Winged helix-like DNA-binding domain superfamily/Winged helix DNA-binding domain"/>
    <property type="match status" value="1"/>
</dbReference>
<evidence type="ECO:0000256" key="1">
    <source>
        <dbReference type="ARBA" id="ARBA00004123"/>
    </source>
</evidence>
<dbReference type="InterPro" id="IPR036291">
    <property type="entry name" value="NAD(P)-bd_dom_sf"/>
</dbReference>
<feature type="region of interest" description="Disordered" evidence="14">
    <location>
        <begin position="384"/>
        <end position="470"/>
    </location>
</feature>
<keyword evidence="10 13" id="KW-0539">Nucleus</keyword>
<dbReference type="AlphaFoldDB" id="A0A915CZZ1"/>
<proteinExistence type="inferred from homology"/>
<keyword evidence="6 12" id="KW-0863">Zinc-finger</keyword>
<name>A0A915CZZ1_9BILA</name>
<dbReference type="CDD" id="cd15489">
    <property type="entry name" value="PHD_SF"/>
    <property type="match status" value="2"/>
</dbReference>
<dbReference type="GO" id="GO:0004402">
    <property type="term" value="F:histone acetyltransferase activity"/>
    <property type="evidence" value="ECO:0007669"/>
    <property type="project" value="InterPro"/>
</dbReference>
<evidence type="ECO:0000256" key="4">
    <source>
        <dbReference type="ARBA" id="ARBA00022679"/>
    </source>
</evidence>
<dbReference type="InterPro" id="IPR011011">
    <property type="entry name" value="Znf_FYVE_PHD"/>
</dbReference>
<dbReference type="WBParaSite" id="jg14365">
    <property type="protein sequence ID" value="jg14365"/>
    <property type="gene ID" value="jg14365"/>
</dbReference>
<keyword evidence="7" id="KW-0862">Zinc</keyword>
<dbReference type="InterPro" id="IPR016181">
    <property type="entry name" value="Acyl_CoA_acyltransferase"/>
</dbReference>
<keyword evidence="5" id="KW-0479">Metal-binding</keyword>
<dbReference type="GO" id="GO:0005634">
    <property type="term" value="C:nucleus"/>
    <property type="evidence" value="ECO:0007669"/>
    <property type="project" value="UniProtKB-SubCell"/>
</dbReference>
<feature type="compositionally biased region" description="Low complexity" evidence="14">
    <location>
        <begin position="430"/>
        <end position="441"/>
    </location>
</feature>
<dbReference type="PROSITE" id="PS50016">
    <property type="entry name" value="ZF_PHD_2"/>
    <property type="match status" value="1"/>
</dbReference>
<evidence type="ECO:0000313" key="19">
    <source>
        <dbReference type="WBParaSite" id="jg14365"/>
    </source>
</evidence>
<dbReference type="SUPFAM" id="SSF57903">
    <property type="entry name" value="FYVE/PHD zinc finger"/>
    <property type="match status" value="2"/>
</dbReference>
<feature type="signal peptide" evidence="15">
    <location>
        <begin position="1"/>
        <end position="21"/>
    </location>
</feature>
<evidence type="ECO:0000256" key="14">
    <source>
        <dbReference type="SAM" id="MobiDB-lite"/>
    </source>
</evidence>
<dbReference type="InterPro" id="IPR013083">
    <property type="entry name" value="Znf_RING/FYVE/PHD"/>
</dbReference>
<keyword evidence="4" id="KW-0808">Transferase</keyword>
<organism evidence="18 19">
    <name type="scientific">Ditylenchus dipsaci</name>
    <dbReference type="NCBI Taxonomy" id="166011"/>
    <lineage>
        <taxon>Eukaryota</taxon>
        <taxon>Metazoa</taxon>
        <taxon>Ecdysozoa</taxon>
        <taxon>Nematoda</taxon>
        <taxon>Chromadorea</taxon>
        <taxon>Rhabditida</taxon>
        <taxon>Tylenchina</taxon>
        <taxon>Tylenchomorpha</taxon>
        <taxon>Sphaerularioidea</taxon>
        <taxon>Anguinidae</taxon>
        <taxon>Anguininae</taxon>
        <taxon>Ditylenchus</taxon>
    </lineage>
</organism>
<dbReference type="Gene3D" id="3.40.50.720">
    <property type="entry name" value="NAD(P)-binding Rossmann-like Domain"/>
    <property type="match status" value="1"/>
</dbReference>
<dbReference type="GO" id="GO:0008270">
    <property type="term" value="F:zinc ion binding"/>
    <property type="evidence" value="ECO:0007669"/>
    <property type="project" value="UniProtKB-KW"/>
</dbReference>
<evidence type="ECO:0000256" key="10">
    <source>
        <dbReference type="ARBA" id="ARBA00023242"/>
    </source>
</evidence>
<dbReference type="InterPro" id="IPR036388">
    <property type="entry name" value="WH-like_DNA-bd_sf"/>
</dbReference>
<dbReference type="SMART" id="SM00249">
    <property type="entry name" value="PHD"/>
    <property type="match status" value="2"/>
</dbReference>
<protein>
    <recommendedName>
        <fullName evidence="3 13">Histone acetyltransferase</fullName>
        <ecNumber evidence="3 13">2.3.1.48</ecNumber>
    </recommendedName>
</protein>
<dbReference type="GO" id="GO:0000785">
    <property type="term" value="C:chromatin"/>
    <property type="evidence" value="ECO:0007669"/>
    <property type="project" value="TreeGrafter"/>
</dbReference>
<evidence type="ECO:0000256" key="11">
    <source>
        <dbReference type="PIRSR" id="PIRSR602717-51"/>
    </source>
</evidence>
<dbReference type="InterPro" id="IPR001965">
    <property type="entry name" value="Znf_PHD"/>
</dbReference>